<keyword evidence="1" id="KW-0812">Transmembrane</keyword>
<reference evidence="2 3" key="1">
    <citation type="submission" date="2014-08" db="EMBL/GenBank/DDBJ databases">
        <title>Comparative genomics of the Paenibacillus odorifer group.</title>
        <authorList>
            <person name="den Bakker H.C."/>
            <person name="Tsai Y.-C."/>
            <person name="Martin N."/>
            <person name="Korlach J."/>
            <person name="Wiedmann M."/>
        </authorList>
    </citation>
    <scope>NUCLEOTIDE SEQUENCE [LARGE SCALE GENOMIC DNA]</scope>
    <source>
        <strain evidence="2 3">DSM 1735</strain>
    </source>
</reference>
<feature type="transmembrane region" description="Helical" evidence="1">
    <location>
        <begin position="7"/>
        <end position="32"/>
    </location>
</feature>
<evidence type="ECO:0000313" key="2">
    <source>
        <dbReference type="EMBL" id="AIQ11422.1"/>
    </source>
</evidence>
<dbReference type="Proteomes" id="UP000029409">
    <property type="component" value="Chromosome"/>
</dbReference>
<dbReference type="eggNOG" id="ENOG5033BM3">
    <property type="taxonomic scope" value="Bacteria"/>
</dbReference>
<keyword evidence="1" id="KW-1133">Transmembrane helix</keyword>
<accession>A0A089HK23</accession>
<name>A0A089HK23_PAEDU</name>
<evidence type="ECO:0008006" key="4">
    <source>
        <dbReference type="Google" id="ProtNLM"/>
    </source>
</evidence>
<dbReference type="AlphaFoldDB" id="A0A089HK23"/>
<gene>
    <name evidence="2" type="ORF">PDUR_05125</name>
</gene>
<dbReference type="RefSeq" id="WP_042205333.1">
    <property type="nucleotide sequence ID" value="NZ_CP009288.1"/>
</dbReference>
<keyword evidence="3" id="KW-1185">Reference proteome</keyword>
<evidence type="ECO:0000256" key="1">
    <source>
        <dbReference type="SAM" id="Phobius"/>
    </source>
</evidence>
<sequence length="107" mass="11875">MIIWKGWGILVLPIVVAAIFLSNFALGLFVSVDSLAENAILGLGLVLSAVPIWFIGKLLNNRSQRVMIDKETGQEFMVGNVHSFFFIRMEYCSFVAAVFGILFLFAT</sequence>
<dbReference type="EMBL" id="CP009288">
    <property type="protein sequence ID" value="AIQ11422.1"/>
    <property type="molecule type" value="Genomic_DNA"/>
</dbReference>
<feature type="transmembrane region" description="Helical" evidence="1">
    <location>
        <begin position="81"/>
        <end position="106"/>
    </location>
</feature>
<proteinExistence type="predicted"/>
<dbReference type="OrthoDB" id="769710at2"/>
<protein>
    <recommendedName>
        <fullName evidence="4">DUF3899 domain-containing protein</fullName>
    </recommendedName>
</protein>
<keyword evidence="1" id="KW-0472">Membrane</keyword>
<feature type="transmembrane region" description="Helical" evidence="1">
    <location>
        <begin position="38"/>
        <end position="60"/>
    </location>
</feature>
<evidence type="ECO:0000313" key="3">
    <source>
        <dbReference type="Proteomes" id="UP000029409"/>
    </source>
</evidence>
<dbReference type="KEGG" id="pdu:PDUR_05125"/>
<organism evidence="2 3">
    <name type="scientific">Paenibacillus durus</name>
    <name type="common">Paenibacillus azotofixans</name>
    <dbReference type="NCBI Taxonomy" id="44251"/>
    <lineage>
        <taxon>Bacteria</taxon>
        <taxon>Bacillati</taxon>
        <taxon>Bacillota</taxon>
        <taxon>Bacilli</taxon>
        <taxon>Bacillales</taxon>
        <taxon>Paenibacillaceae</taxon>
        <taxon>Paenibacillus</taxon>
    </lineage>
</organism>